<gene>
    <name evidence="1" type="ORF">RPERSI_LOCUS24793</name>
</gene>
<name>A0ACA9RYV1_9GLOM</name>
<feature type="non-terminal residue" evidence="1">
    <location>
        <position position="178"/>
    </location>
</feature>
<feature type="non-terminal residue" evidence="1">
    <location>
        <position position="1"/>
    </location>
</feature>
<organism evidence="1 2">
    <name type="scientific">Racocetra persica</name>
    <dbReference type="NCBI Taxonomy" id="160502"/>
    <lineage>
        <taxon>Eukaryota</taxon>
        <taxon>Fungi</taxon>
        <taxon>Fungi incertae sedis</taxon>
        <taxon>Mucoromycota</taxon>
        <taxon>Glomeromycotina</taxon>
        <taxon>Glomeromycetes</taxon>
        <taxon>Diversisporales</taxon>
        <taxon>Gigasporaceae</taxon>
        <taxon>Racocetra</taxon>
    </lineage>
</organism>
<evidence type="ECO:0000313" key="1">
    <source>
        <dbReference type="EMBL" id="CAG8817880.1"/>
    </source>
</evidence>
<dbReference type="EMBL" id="CAJVQC010080295">
    <property type="protein sequence ID" value="CAG8817880.1"/>
    <property type="molecule type" value="Genomic_DNA"/>
</dbReference>
<keyword evidence="2" id="KW-1185">Reference proteome</keyword>
<sequence>TAIKDPPPINLSVPWMIIGYDDKLPIEPLSKSFCVEYIWSKDGTDTEIKLTKPTHQDYCLISTCVLDCEENPGYEFGMSNIVISHHFCQPENIKMKHPFIVSKNKQNWKDNWSLLRPLNNIFTGNSWYIPDSENYVFASLLYSSSSESSEQCCPLLLNINRKYPIVKSFNGVPKCMVT</sequence>
<protein>
    <submittedName>
        <fullName evidence="1">24534_t:CDS:1</fullName>
    </submittedName>
</protein>
<reference evidence="1" key="1">
    <citation type="submission" date="2021-06" db="EMBL/GenBank/DDBJ databases">
        <authorList>
            <person name="Kallberg Y."/>
            <person name="Tangrot J."/>
            <person name="Rosling A."/>
        </authorList>
    </citation>
    <scope>NUCLEOTIDE SEQUENCE</scope>
    <source>
        <strain evidence="1">MA461A</strain>
    </source>
</reference>
<accession>A0ACA9RYV1</accession>
<evidence type="ECO:0000313" key="2">
    <source>
        <dbReference type="Proteomes" id="UP000789920"/>
    </source>
</evidence>
<proteinExistence type="predicted"/>
<dbReference type="Proteomes" id="UP000789920">
    <property type="component" value="Unassembled WGS sequence"/>
</dbReference>
<comment type="caution">
    <text evidence="1">The sequence shown here is derived from an EMBL/GenBank/DDBJ whole genome shotgun (WGS) entry which is preliminary data.</text>
</comment>